<dbReference type="FunFam" id="3.40.1180.10:FF:000005">
    <property type="entry name" value="Alkyl transferase"/>
    <property type="match status" value="1"/>
</dbReference>
<dbReference type="KEGG" id="nin:NADRNF5_0463"/>
<dbReference type="SUPFAM" id="SSF64005">
    <property type="entry name" value="Undecaprenyl diphosphate synthase"/>
    <property type="match status" value="1"/>
</dbReference>
<feature type="binding site" evidence="3">
    <location>
        <position position="62"/>
    </location>
    <ligand>
        <name>substrate</name>
    </ligand>
</feature>
<dbReference type="CDD" id="cd00475">
    <property type="entry name" value="Cis_IPPS"/>
    <property type="match status" value="1"/>
</dbReference>
<comment type="caution">
    <text evidence="3">Lacks conserved residue(s) required for the propagation of feature annotation.</text>
</comment>
<dbReference type="AlphaFoldDB" id="A0A0D5C026"/>
<dbReference type="HAMAP" id="MF_01139">
    <property type="entry name" value="ISPT"/>
    <property type="match status" value="1"/>
</dbReference>
<dbReference type="NCBIfam" id="TIGR00055">
    <property type="entry name" value="uppS"/>
    <property type="match status" value="1"/>
</dbReference>
<feature type="binding site" evidence="3">
    <location>
        <position position="48"/>
    </location>
    <ligand>
        <name>Mg(2+)</name>
        <dbReference type="ChEBI" id="CHEBI:18420"/>
    </ligand>
</feature>
<dbReference type="InterPro" id="IPR018520">
    <property type="entry name" value="UPP_synth-like_CS"/>
</dbReference>
<dbReference type="InterPro" id="IPR001441">
    <property type="entry name" value="UPP_synth-like"/>
</dbReference>
<proteinExistence type="inferred from homology"/>
<reference evidence="5" key="1">
    <citation type="submission" date="2015-03" db="EMBL/GenBank/DDBJ databases">
        <title>Characterization of two novel Thaumarchaeota isolated from the Northern Adriatic Sea.</title>
        <authorList>
            <person name="Bayer B."/>
            <person name="Vojvoda J."/>
            <person name="Offre P."/>
            <person name="Srivastava A."/>
            <person name="Elisabeth N."/>
            <person name="Garcia J.A.L."/>
            <person name="Schleper C."/>
            <person name="Herndl G.J."/>
        </authorList>
    </citation>
    <scope>NUCLEOTIDE SEQUENCE [LARGE SCALE GENOMIC DNA]</scope>
    <source>
        <strain evidence="5">NF5</strain>
    </source>
</reference>
<dbReference type="GO" id="GO:0016094">
    <property type="term" value="P:polyprenol biosynthetic process"/>
    <property type="evidence" value="ECO:0007669"/>
    <property type="project" value="TreeGrafter"/>
</dbReference>
<sequence length="271" mass="32062">MKRVRWLDISKIKEVVFQLSGLYKIYGKRLEKEIQNGDIPNHVALILDGNRRWAKRHLTMPKKGHWKGADAVENLLDWCEEFDIKIVTLYALSAENLNRKDDELEYLYELIRMRLEKLYNDPRIHRCKMRVKGIGRIELLPDSIKEILEKLDDATKNYDNHFLNIALAYGGQYELLDAVKKIGEKIKDGSIKVEDINKKEIESNLYTSHLPQSSPDMILRTSGEQRLSGFLMWQSAYSELVFMDIFWPEFRKIDLMRAIRTYQERKRRLGK</sequence>
<accession>A0A0D5C026</accession>
<comment type="subunit">
    <text evidence="3">Homodimer.</text>
</comment>
<gene>
    <name evidence="3 4" type="primary">uppS</name>
    <name evidence="4" type="ORF">NADRNF5_0463</name>
</gene>
<protein>
    <recommendedName>
        <fullName evidence="3">Tritrans,polycis-undecaprenyl-diphosphate synthase (geranylgeranyl-diphosphate specific)</fullName>
        <ecNumber evidence="3">2.5.1.89</ecNumber>
    </recommendedName>
    <alternativeName>
        <fullName evidence="3">Undecaprenyl diphosphate synthase</fullName>
        <shortName evidence="3">UDS</shortName>
    </alternativeName>
    <alternativeName>
        <fullName evidence="3">Undecaprenyl pyrophosphate synthase</fullName>
        <shortName evidence="3">UPP synthase</shortName>
    </alternativeName>
</protein>
<dbReference type="EMBL" id="CP011070">
    <property type="protein sequence ID" value="AJW70159.1"/>
    <property type="molecule type" value="Genomic_DNA"/>
</dbReference>
<feature type="active site" evidence="3">
    <location>
        <position position="48"/>
    </location>
</feature>
<evidence type="ECO:0000256" key="3">
    <source>
        <dbReference type="HAMAP-Rule" id="MF_01139"/>
    </source>
</evidence>
<feature type="binding site" evidence="3">
    <location>
        <position position="239"/>
    </location>
    <ligand>
        <name>Mg(2+)</name>
        <dbReference type="ChEBI" id="CHEBI:18420"/>
    </ligand>
</feature>
<dbReference type="Proteomes" id="UP000032408">
    <property type="component" value="Chromosome"/>
</dbReference>
<name>A0A0D5C026_9ARCH</name>
<dbReference type="Gene3D" id="3.40.1180.10">
    <property type="entry name" value="Decaprenyl diphosphate synthase-like"/>
    <property type="match status" value="1"/>
</dbReference>
<feature type="binding site" evidence="3">
    <location>
        <begin position="49"/>
        <end position="52"/>
    </location>
    <ligand>
        <name>substrate</name>
    </ligand>
</feature>
<comment type="function">
    <text evidence="3">Catalyzes the sequential condensation of isopentenyl diphosphate (IPP) with geranylgeranyl diphosphate (GGPP) to yield (2Z,6Z,10Z,14Z,18Z,22Z,26Z,30E,34E,38E)-undecaprenyl diphosphate (tritrans,heptacis-UPP). It is probably the precursor of glycosyl carrier lipids.</text>
</comment>
<feature type="binding site" evidence="3">
    <location>
        <position position="65"/>
    </location>
    <ligand>
        <name>substrate</name>
    </ligand>
</feature>
<dbReference type="PANTHER" id="PTHR10291">
    <property type="entry name" value="DEHYDRODOLICHYL DIPHOSPHATE SYNTHASE FAMILY MEMBER"/>
    <property type="match status" value="1"/>
</dbReference>
<keyword evidence="3" id="KW-0479">Metal-binding</keyword>
<feature type="binding site" evidence="3">
    <location>
        <begin position="93"/>
        <end position="95"/>
    </location>
    <ligand>
        <name>substrate</name>
    </ligand>
</feature>
<feature type="binding site" evidence="3">
    <location>
        <begin position="226"/>
        <end position="228"/>
    </location>
    <ligand>
        <name>substrate</name>
    </ligand>
</feature>
<organism evidence="4 5">
    <name type="scientific">Nitrosopumilus adriaticus</name>
    <dbReference type="NCBI Taxonomy" id="1580092"/>
    <lineage>
        <taxon>Archaea</taxon>
        <taxon>Nitrososphaerota</taxon>
        <taxon>Nitrososphaeria</taxon>
        <taxon>Nitrosopumilales</taxon>
        <taxon>Nitrosopumilaceae</taxon>
        <taxon>Nitrosopumilus</taxon>
    </lineage>
</organism>
<dbReference type="EC" id="2.5.1.89" evidence="3"/>
<evidence type="ECO:0000313" key="5">
    <source>
        <dbReference type="Proteomes" id="UP000032408"/>
    </source>
</evidence>
<dbReference type="STRING" id="1580092.NADRNF5_0463"/>
<feature type="binding site" evidence="3">
    <location>
        <position position="53"/>
    </location>
    <ligand>
        <name>substrate</name>
    </ligand>
</feature>
<evidence type="ECO:0000256" key="2">
    <source>
        <dbReference type="ARBA" id="ARBA00022842"/>
    </source>
</evidence>
<keyword evidence="5" id="KW-1185">Reference proteome</keyword>
<keyword evidence="2 3" id="KW-0460">Magnesium</keyword>
<dbReference type="PROSITE" id="PS01066">
    <property type="entry name" value="UPP_SYNTHASE"/>
    <property type="match status" value="1"/>
</dbReference>
<evidence type="ECO:0000313" key="4">
    <source>
        <dbReference type="EMBL" id="AJW70159.1"/>
    </source>
</evidence>
<comment type="catalytic activity">
    <reaction evidence="3">
        <text>geranylgeranyl diphosphate + 7 isopentenyl diphosphate = tri-trans,hepta-cis-undecaprenyl diphosphate + 7 diphosphate</text>
        <dbReference type="Rhea" id="RHEA:27622"/>
        <dbReference type="ChEBI" id="CHEBI:33019"/>
        <dbReference type="ChEBI" id="CHEBI:57533"/>
        <dbReference type="ChEBI" id="CHEBI:60388"/>
        <dbReference type="ChEBI" id="CHEBI:128769"/>
        <dbReference type="EC" id="2.5.1.89"/>
    </reaction>
</comment>
<comment type="similarity">
    <text evidence="3">Belongs to the UPP synthase family.</text>
</comment>
<dbReference type="GO" id="GO:0045547">
    <property type="term" value="F:ditrans,polycis-polyprenyl diphosphate synthase [(2E,6E)-farnesyl diphosphate specific] activity"/>
    <property type="evidence" value="ECO:0007669"/>
    <property type="project" value="TreeGrafter"/>
</dbReference>
<dbReference type="GO" id="GO:0000287">
    <property type="term" value="F:magnesium ion binding"/>
    <property type="evidence" value="ECO:0007669"/>
    <property type="project" value="UniProtKB-UniRule"/>
</dbReference>
<evidence type="ECO:0000256" key="1">
    <source>
        <dbReference type="ARBA" id="ARBA00022679"/>
    </source>
</evidence>
<dbReference type="HOGENOM" id="CLU_038505_2_0_2"/>
<dbReference type="PANTHER" id="PTHR10291:SF43">
    <property type="entry name" value="DEHYDRODOLICHYL DIPHOSPHATE SYNTHASE COMPLEX SUBUNIT DHDDS"/>
    <property type="match status" value="1"/>
</dbReference>
<dbReference type="InterPro" id="IPR036424">
    <property type="entry name" value="UPP_synth-like_sf"/>
</dbReference>
<feature type="binding site" evidence="3">
    <location>
        <position position="220"/>
    </location>
    <ligand>
        <name>substrate</name>
    </ligand>
</feature>
<feature type="active site" description="Proton acceptor" evidence="3">
    <location>
        <position position="96"/>
    </location>
</feature>
<reference evidence="4 5" key="2">
    <citation type="journal article" date="2016" name="ISME J.">
        <title>Physiological and genomic characterization of two novel marine thaumarchaeal strains indicates niche differentiation.</title>
        <authorList>
            <person name="Bayer B."/>
            <person name="Vojvoda J."/>
            <person name="Offre P."/>
            <person name="Alves R.J."/>
            <person name="Elisabeth N.H."/>
            <person name="Garcia J.A."/>
            <person name="Volland J.M."/>
            <person name="Srivastava A."/>
            <person name="Schleper C."/>
            <person name="Herndl G.J."/>
        </authorList>
    </citation>
    <scope>NUCLEOTIDE SEQUENCE [LARGE SCALE GENOMIC DNA]</scope>
    <source>
        <strain evidence="4 5">NF5</strain>
    </source>
</reference>
<dbReference type="Pfam" id="PF01255">
    <property type="entry name" value="Prenyltransf"/>
    <property type="match status" value="1"/>
</dbReference>
<keyword evidence="1 3" id="KW-0808">Transferase</keyword>
<feature type="binding site" evidence="3">
    <location>
        <position position="99"/>
    </location>
    <ligand>
        <name>substrate</name>
    </ligand>
</feature>
<comment type="cofactor">
    <cofactor evidence="3">
        <name>Mg(2+)</name>
        <dbReference type="ChEBI" id="CHEBI:18420"/>
    </cofactor>
    <text evidence="3">Binds 2 magnesium ions per subunit.</text>
</comment>